<dbReference type="HOGENOM" id="CLU_641179_0_0_1"/>
<evidence type="ECO:0000256" key="1">
    <source>
        <dbReference type="ARBA" id="ARBA00004123"/>
    </source>
</evidence>
<dbReference type="InParanoid" id="A0A0C2ZYE4"/>
<proteinExistence type="inferred from homology"/>
<dbReference type="PANTHER" id="PTHR10015">
    <property type="entry name" value="HEAT SHOCK TRANSCRIPTION FACTOR"/>
    <property type="match status" value="1"/>
</dbReference>
<evidence type="ECO:0000313" key="7">
    <source>
        <dbReference type="EMBL" id="KIM57477.1"/>
    </source>
</evidence>
<dbReference type="Pfam" id="PF00447">
    <property type="entry name" value="HSF_DNA-bind"/>
    <property type="match status" value="1"/>
</dbReference>
<comment type="similarity">
    <text evidence="4">Belongs to the HSF family.</text>
</comment>
<name>A0A0C2ZYE4_9AGAM</name>
<dbReference type="GO" id="GO:0003700">
    <property type="term" value="F:DNA-binding transcription factor activity"/>
    <property type="evidence" value="ECO:0007669"/>
    <property type="project" value="InterPro"/>
</dbReference>
<dbReference type="Gene3D" id="1.10.10.10">
    <property type="entry name" value="Winged helix-like DNA-binding domain superfamily/Winged helix DNA-binding domain"/>
    <property type="match status" value="1"/>
</dbReference>
<dbReference type="SUPFAM" id="SSF46785">
    <property type="entry name" value="Winged helix' DNA-binding domain"/>
    <property type="match status" value="1"/>
</dbReference>
<evidence type="ECO:0000256" key="5">
    <source>
        <dbReference type="SAM" id="MobiDB-lite"/>
    </source>
</evidence>
<evidence type="ECO:0000256" key="2">
    <source>
        <dbReference type="ARBA" id="ARBA00023125"/>
    </source>
</evidence>
<evidence type="ECO:0000256" key="3">
    <source>
        <dbReference type="ARBA" id="ARBA00023242"/>
    </source>
</evidence>
<dbReference type="Proteomes" id="UP000053989">
    <property type="component" value="Unassembled WGS sequence"/>
</dbReference>
<feature type="region of interest" description="Disordered" evidence="5">
    <location>
        <begin position="104"/>
        <end position="182"/>
    </location>
</feature>
<gene>
    <name evidence="7" type="ORF">SCLCIDRAFT_28817</name>
</gene>
<dbReference type="STRING" id="1036808.A0A0C2ZYE4"/>
<feature type="compositionally biased region" description="Pro residues" evidence="5">
    <location>
        <begin position="112"/>
        <end position="127"/>
    </location>
</feature>
<dbReference type="PANTHER" id="PTHR10015:SF361">
    <property type="entry name" value="TRANSCRIPTION FACTOR SKN7"/>
    <property type="match status" value="1"/>
</dbReference>
<reference evidence="8" key="2">
    <citation type="submission" date="2015-01" db="EMBL/GenBank/DDBJ databases">
        <title>Evolutionary Origins and Diversification of the Mycorrhizal Mutualists.</title>
        <authorList>
            <consortium name="DOE Joint Genome Institute"/>
            <consortium name="Mycorrhizal Genomics Consortium"/>
            <person name="Kohler A."/>
            <person name="Kuo A."/>
            <person name="Nagy L.G."/>
            <person name="Floudas D."/>
            <person name="Copeland A."/>
            <person name="Barry K.W."/>
            <person name="Cichocki N."/>
            <person name="Veneault-Fourrey C."/>
            <person name="LaButti K."/>
            <person name="Lindquist E.A."/>
            <person name="Lipzen A."/>
            <person name="Lundell T."/>
            <person name="Morin E."/>
            <person name="Murat C."/>
            <person name="Riley R."/>
            <person name="Ohm R."/>
            <person name="Sun H."/>
            <person name="Tunlid A."/>
            <person name="Henrissat B."/>
            <person name="Grigoriev I.V."/>
            <person name="Hibbett D.S."/>
            <person name="Martin F."/>
        </authorList>
    </citation>
    <scope>NUCLEOTIDE SEQUENCE [LARGE SCALE GENOMIC DNA]</scope>
    <source>
        <strain evidence="8">Foug A</strain>
    </source>
</reference>
<dbReference type="GO" id="GO:0043565">
    <property type="term" value="F:sequence-specific DNA binding"/>
    <property type="evidence" value="ECO:0007669"/>
    <property type="project" value="InterPro"/>
</dbReference>
<keyword evidence="8" id="KW-1185">Reference proteome</keyword>
<evidence type="ECO:0000313" key="8">
    <source>
        <dbReference type="Proteomes" id="UP000053989"/>
    </source>
</evidence>
<dbReference type="AlphaFoldDB" id="A0A0C2ZYE4"/>
<keyword evidence="2" id="KW-0238">DNA-binding</keyword>
<dbReference type="SMART" id="SM00415">
    <property type="entry name" value="HSF"/>
    <property type="match status" value="1"/>
</dbReference>
<sequence>MIGITTFEVVADLLSFVCVEDGRSLLPRCRCAADTHSPDLPPPSSPHMDLPSQSLPYSNVRQQFFHRISRPRPSRIFPRRLVLLKHKYLPALFPPLNPSFPMAPYTTHRHPSPPPLVLPSPGHPPPLHIDLGRRHPPLIQSKPPTTPTSSNCRHLKHELQSVQPPPPPQKDSDDNTPSTSDFDAQESHILACCIMASNGDCFVVMVADAHLTTTSFPVINFLDLDMDTQSILSRMFKHSNFASFVRQLNKCDFHKVKNTDEVQFALKNIKRKVSATRNAPTSAGGGEDTSSDEDDWVDSSPVACSRPPILTLLPCPKGINGLFLSAAGMGSRGLTDKDEKARYGIVFWVVVVCVEGTQYPQWWDRHLLELWALLRLRYIALKGLTPNSKATIRSGHTVEGHEWTIPLSTDRTQSILGGNQTDFCSYVL</sequence>
<protein>
    <recommendedName>
        <fullName evidence="6">HSF-type DNA-binding domain-containing protein</fullName>
    </recommendedName>
</protein>
<feature type="domain" description="HSF-type DNA-binding" evidence="6">
    <location>
        <begin position="198"/>
        <end position="272"/>
    </location>
</feature>
<dbReference type="EMBL" id="KN822100">
    <property type="protein sequence ID" value="KIM57477.1"/>
    <property type="molecule type" value="Genomic_DNA"/>
</dbReference>
<accession>A0A0C2ZYE4</accession>
<dbReference type="OrthoDB" id="60033at2759"/>
<dbReference type="GO" id="GO:0005634">
    <property type="term" value="C:nucleus"/>
    <property type="evidence" value="ECO:0007669"/>
    <property type="project" value="UniProtKB-SubCell"/>
</dbReference>
<reference evidence="7 8" key="1">
    <citation type="submission" date="2014-04" db="EMBL/GenBank/DDBJ databases">
        <authorList>
            <consortium name="DOE Joint Genome Institute"/>
            <person name="Kuo A."/>
            <person name="Kohler A."/>
            <person name="Nagy L.G."/>
            <person name="Floudas D."/>
            <person name="Copeland A."/>
            <person name="Barry K.W."/>
            <person name="Cichocki N."/>
            <person name="Veneault-Fourrey C."/>
            <person name="LaButti K."/>
            <person name="Lindquist E.A."/>
            <person name="Lipzen A."/>
            <person name="Lundell T."/>
            <person name="Morin E."/>
            <person name="Murat C."/>
            <person name="Sun H."/>
            <person name="Tunlid A."/>
            <person name="Henrissat B."/>
            <person name="Grigoriev I.V."/>
            <person name="Hibbett D.S."/>
            <person name="Martin F."/>
            <person name="Nordberg H.P."/>
            <person name="Cantor M.N."/>
            <person name="Hua S.X."/>
        </authorList>
    </citation>
    <scope>NUCLEOTIDE SEQUENCE [LARGE SCALE GENOMIC DNA]</scope>
    <source>
        <strain evidence="7 8">Foug A</strain>
    </source>
</reference>
<feature type="region of interest" description="Disordered" evidence="5">
    <location>
        <begin position="276"/>
        <end position="300"/>
    </location>
</feature>
<evidence type="ECO:0000259" key="6">
    <source>
        <dbReference type="SMART" id="SM00415"/>
    </source>
</evidence>
<keyword evidence="3" id="KW-0539">Nucleus</keyword>
<evidence type="ECO:0000256" key="4">
    <source>
        <dbReference type="RuleBase" id="RU004020"/>
    </source>
</evidence>
<dbReference type="InterPro" id="IPR036388">
    <property type="entry name" value="WH-like_DNA-bd_sf"/>
</dbReference>
<comment type="subcellular location">
    <subcellularLocation>
        <location evidence="1">Nucleus</location>
    </subcellularLocation>
</comment>
<dbReference type="InterPro" id="IPR000232">
    <property type="entry name" value="HSF_DNA-bd"/>
</dbReference>
<organism evidence="7 8">
    <name type="scientific">Scleroderma citrinum Foug A</name>
    <dbReference type="NCBI Taxonomy" id="1036808"/>
    <lineage>
        <taxon>Eukaryota</taxon>
        <taxon>Fungi</taxon>
        <taxon>Dikarya</taxon>
        <taxon>Basidiomycota</taxon>
        <taxon>Agaricomycotina</taxon>
        <taxon>Agaricomycetes</taxon>
        <taxon>Agaricomycetidae</taxon>
        <taxon>Boletales</taxon>
        <taxon>Sclerodermatineae</taxon>
        <taxon>Sclerodermataceae</taxon>
        <taxon>Scleroderma</taxon>
    </lineage>
</organism>
<dbReference type="InterPro" id="IPR036390">
    <property type="entry name" value="WH_DNA-bd_sf"/>
</dbReference>